<evidence type="ECO:0000256" key="13">
    <source>
        <dbReference type="SAM" id="SignalP"/>
    </source>
</evidence>
<evidence type="ECO:0000256" key="2">
    <source>
        <dbReference type="ARBA" id="ARBA00022448"/>
    </source>
</evidence>
<evidence type="ECO:0000256" key="8">
    <source>
        <dbReference type="ARBA" id="ARBA00023077"/>
    </source>
</evidence>
<keyword evidence="17" id="KW-1185">Reference proteome</keyword>
<evidence type="ECO:0000256" key="4">
    <source>
        <dbReference type="ARBA" id="ARBA00022496"/>
    </source>
</evidence>
<evidence type="ECO:0000256" key="6">
    <source>
        <dbReference type="ARBA" id="ARBA00023004"/>
    </source>
</evidence>
<evidence type="ECO:0000256" key="7">
    <source>
        <dbReference type="ARBA" id="ARBA00023065"/>
    </source>
</evidence>
<accession>A0A5B8S5Z6</accession>
<keyword evidence="5 11" id="KW-0812">Transmembrane</keyword>
<dbReference type="GO" id="GO:0006826">
    <property type="term" value="P:iron ion transport"/>
    <property type="evidence" value="ECO:0007669"/>
    <property type="project" value="UniProtKB-KW"/>
</dbReference>
<organism evidence="16 17">
    <name type="scientific">Novosphingobium ginsenosidimutans</name>
    <dbReference type="NCBI Taxonomy" id="1176536"/>
    <lineage>
        <taxon>Bacteria</taxon>
        <taxon>Pseudomonadati</taxon>
        <taxon>Pseudomonadota</taxon>
        <taxon>Alphaproteobacteria</taxon>
        <taxon>Sphingomonadales</taxon>
        <taxon>Sphingomonadaceae</taxon>
        <taxon>Novosphingobium</taxon>
    </lineage>
</organism>
<gene>
    <name evidence="16" type="ORF">FRF71_08370</name>
</gene>
<dbReference type="EMBL" id="CP042345">
    <property type="protein sequence ID" value="QEA16147.1"/>
    <property type="molecule type" value="Genomic_DNA"/>
</dbReference>
<dbReference type="InterPro" id="IPR012910">
    <property type="entry name" value="Plug_dom"/>
</dbReference>
<evidence type="ECO:0000256" key="5">
    <source>
        <dbReference type="ARBA" id="ARBA00022692"/>
    </source>
</evidence>
<dbReference type="InterPro" id="IPR036942">
    <property type="entry name" value="Beta-barrel_TonB_sf"/>
</dbReference>
<keyword evidence="4" id="KW-0410">Iron transport</keyword>
<evidence type="ECO:0000259" key="15">
    <source>
        <dbReference type="Pfam" id="PF07715"/>
    </source>
</evidence>
<dbReference type="GO" id="GO:0009279">
    <property type="term" value="C:cell outer membrane"/>
    <property type="evidence" value="ECO:0007669"/>
    <property type="project" value="UniProtKB-SubCell"/>
</dbReference>
<evidence type="ECO:0000313" key="17">
    <source>
        <dbReference type="Proteomes" id="UP000321172"/>
    </source>
</evidence>
<dbReference type="PANTHER" id="PTHR32552">
    <property type="entry name" value="FERRICHROME IRON RECEPTOR-RELATED"/>
    <property type="match status" value="1"/>
</dbReference>
<evidence type="ECO:0000256" key="3">
    <source>
        <dbReference type="ARBA" id="ARBA00022452"/>
    </source>
</evidence>
<protein>
    <recommendedName>
        <fullName evidence="18">TonB-dependent receptor</fullName>
    </recommendedName>
</protein>
<keyword evidence="7" id="KW-0406">Ion transport</keyword>
<feature type="domain" description="TonB-dependent receptor-like beta-barrel" evidence="14">
    <location>
        <begin position="337"/>
        <end position="797"/>
    </location>
</feature>
<keyword evidence="2 11" id="KW-0813">Transport</keyword>
<evidence type="ECO:0000256" key="12">
    <source>
        <dbReference type="RuleBase" id="RU003357"/>
    </source>
</evidence>
<evidence type="ECO:0008006" key="18">
    <source>
        <dbReference type="Google" id="ProtNLM"/>
    </source>
</evidence>
<dbReference type="Pfam" id="PF07715">
    <property type="entry name" value="Plug"/>
    <property type="match status" value="1"/>
</dbReference>
<dbReference type="OrthoDB" id="7223550at2"/>
<feature type="signal peptide" evidence="13">
    <location>
        <begin position="1"/>
        <end position="38"/>
    </location>
</feature>
<dbReference type="InterPro" id="IPR000531">
    <property type="entry name" value="Beta-barrel_TonB"/>
</dbReference>
<dbReference type="PANTHER" id="PTHR32552:SF81">
    <property type="entry name" value="TONB-DEPENDENT OUTER MEMBRANE RECEPTOR"/>
    <property type="match status" value="1"/>
</dbReference>
<keyword evidence="13" id="KW-0732">Signal</keyword>
<comment type="subcellular location">
    <subcellularLocation>
        <location evidence="1 11">Cell outer membrane</location>
        <topology evidence="1 11">Multi-pass membrane protein</topology>
    </subcellularLocation>
</comment>
<dbReference type="Pfam" id="PF00593">
    <property type="entry name" value="TonB_dep_Rec_b-barrel"/>
    <property type="match status" value="1"/>
</dbReference>
<evidence type="ECO:0000256" key="1">
    <source>
        <dbReference type="ARBA" id="ARBA00004571"/>
    </source>
</evidence>
<reference evidence="16 17" key="1">
    <citation type="journal article" date="2013" name="J. Microbiol. Biotechnol.">
        <title>Novosphingobium ginsenosidimutans sp. nov., with the ability to convert ginsenoside.</title>
        <authorList>
            <person name="Kim J.K."/>
            <person name="He D."/>
            <person name="Liu Q.M."/>
            <person name="Park H.Y."/>
            <person name="Jung M.S."/>
            <person name="Yoon M.H."/>
            <person name="Kim S.C."/>
            <person name="Im W.T."/>
        </authorList>
    </citation>
    <scope>NUCLEOTIDE SEQUENCE [LARGE SCALE GENOMIC DNA]</scope>
    <source>
        <strain evidence="16 17">FW-6</strain>
    </source>
</reference>
<keyword evidence="8 12" id="KW-0798">TonB box</keyword>
<proteinExistence type="inferred from homology"/>
<feature type="domain" description="TonB-dependent receptor plug" evidence="15">
    <location>
        <begin position="63"/>
        <end position="171"/>
    </location>
</feature>
<dbReference type="Gene3D" id="2.40.170.20">
    <property type="entry name" value="TonB-dependent receptor, beta-barrel domain"/>
    <property type="match status" value="2"/>
</dbReference>
<comment type="similarity">
    <text evidence="11 12">Belongs to the TonB-dependent receptor family.</text>
</comment>
<keyword evidence="10 11" id="KW-0998">Cell outer membrane</keyword>
<name>A0A5B8S5Z6_9SPHN</name>
<keyword evidence="9 11" id="KW-0472">Membrane</keyword>
<dbReference type="Proteomes" id="UP000321172">
    <property type="component" value="Chromosome"/>
</dbReference>
<feature type="chain" id="PRO_5022970388" description="TonB-dependent receptor" evidence="13">
    <location>
        <begin position="39"/>
        <end position="837"/>
    </location>
</feature>
<sequence>MVMIGSAFGFRNSKKLTRLLLCSASGLAVLATPQLAFAQAAPADEQASEDVIIVTARKQDETLQEVPVTITSVGADTLEKYSVDEVSDVTSRVPTLSIQVGGSGSGGQISLRGVGSSNISASFDSAVAFDYDGVQVSTMRMVQSAFFDTAQIDVLKGPQSLYFGKSASAGVFSIKSQNPTSTWEIGAKASYEFEERGYVVGGYISGPLTDSLGIRLASQYNKIDRFVELQPGTPAVNQFRGLTNFVGRLTLDFKPDDVFSANLKVQYNRQTNDGAISHSDVNCGVNGRADVVTLFGGAISIPAGYDCNDKDNKIFLPDTAVALARSVPLATGPTKAQGYNGVPFGETNLWFARLKMDWKLADNLTLSSVTGFVNLDATDVDNYSYGGIGKAYITALGGPGPVSDAIIAANFPALAATNSVGAPFGVGTSDPRNALKQLSQELRLATNNEGMFNFMIGGFYEWRRFIFDTAQNAVNISLIAPDPITGYTWDYDKNHTTKTEATSIFGSVMLDLTDQLELSGGVRYTNENKTQRITVPYVHRLLGPGPAFIGSGFVSPNIDFSDDNLSPEVTLKYQVTPDVNVFASYKTGFKSGGVDNSALPSNSLSQAALTGNFNSLIYKSEDAKGGEIGVKSQFADRSITLNATAFYYKFTDLQVQVFNAVAVQFVTSNAGEVTTKGVDVGWAWRTPVEGLRFSGNLSYLDAYFSADYITFKGVNLNGRKAARAPKWSGNTAFDYSVPLSDGLQFSINGNAQFSSAYYTNTTSFADFRQNKYWLFDASVSIGDPDGKWKLSLIANNLTNKLFVSSSGDRPFLPVGGDDIINSTNRGRQVFVEASVKF</sequence>
<dbReference type="PROSITE" id="PS52016">
    <property type="entry name" value="TONB_DEPENDENT_REC_3"/>
    <property type="match status" value="1"/>
</dbReference>
<evidence type="ECO:0000259" key="14">
    <source>
        <dbReference type="Pfam" id="PF00593"/>
    </source>
</evidence>
<keyword evidence="6" id="KW-0408">Iron</keyword>
<evidence type="ECO:0000313" key="16">
    <source>
        <dbReference type="EMBL" id="QEA16147.1"/>
    </source>
</evidence>
<dbReference type="AlphaFoldDB" id="A0A5B8S5Z6"/>
<evidence type="ECO:0000256" key="10">
    <source>
        <dbReference type="ARBA" id="ARBA00023237"/>
    </source>
</evidence>
<dbReference type="KEGG" id="ngf:FRF71_08370"/>
<evidence type="ECO:0000256" key="9">
    <source>
        <dbReference type="ARBA" id="ARBA00023136"/>
    </source>
</evidence>
<evidence type="ECO:0000256" key="11">
    <source>
        <dbReference type="PROSITE-ProRule" id="PRU01360"/>
    </source>
</evidence>
<dbReference type="SUPFAM" id="SSF56935">
    <property type="entry name" value="Porins"/>
    <property type="match status" value="1"/>
</dbReference>
<dbReference type="InterPro" id="IPR039426">
    <property type="entry name" value="TonB-dep_rcpt-like"/>
</dbReference>
<keyword evidence="3 11" id="KW-1134">Transmembrane beta strand</keyword>